<evidence type="ECO:0000259" key="11">
    <source>
        <dbReference type="PROSITE" id="PS51865"/>
    </source>
</evidence>
<keyword evidence="4" id="KW-0519">Myristate</keyword>
<reference evidence="13" key="3">
    <citation type="submission" date="2021-02" db="UniProtKB">
        <authorList>
            <consortium name="EnsemblMetazoa"/>
        </authorList>
    </citation>
    <scope>IDENTIFICATION</scope>
    <source>
        <strain evidence="13">USDA</strain>
    </source>
</reference>
<keyword evidence="3" id="KW-0597">Phosphoprotein</keyword>
<feature type="domain" description="PDZ GRASP-type" evidence="11">
    <location>
        <begin position="15"/>
        <end position="105"/>
    </location>
</feature>
<evidence type="ECO:0000313" key="12">
    <source>
        <dbReference type="EMBL" id="EEB12402.1"/>
    </source>
</evidence>
<evidence type="ECO:0000256" key="7">
    <source>
        <dbReference type="ARBA" id="ARBA00023136"/>
    </source>
</evidence>
<feature type="region of interest" description="Disordered" evidence="10">
    <location>
        <begin position="213"/>
        <end position="247"/>
    </location>
</feature>
<dbReference type="GO" id="GO:0007030">
    <property type="term" value="P:Golgi organization"/>
    <property type="evidence" value="ECO:0007669"/>
    <property type="project" value="TreeGrafter"/>
</dbReference>
<keyword evidence="5" id="KW-0677">Repeat</keyword>
<dbReference type="STRING" id="121224.E0VG96"/>
<keyword evidence="9" id="KW-0862">Zinc</keyword>
<evidence type="ECO:0000256" key="3">
    <source>
        <dbReference type="ARBA" id="ARBA00022553"/>
    </source>
</evidence>
<dbReference type="InterPro" id="IPR007583">
    <property type="entry name" value="GRASP55_65"/>
</dbReference>
<dbReference type="EMBL" id="AAZO01002050">
    <property type="status" value="NOT_ANNOTATED_CDS"/>
    <property type="molecule type" value="Genomic_DNA"/>
</dbReference>
<evidence type="ECO:0000256" key="10">
    <source>
        <dbReference type="SAM" id="MobiDB-lite"/>
    </source>
</evidence>
<dbReference type="AlphaFoldDB" id="E0VG96"/>
<dbReference type="HOGENOM" id="CLU_025095_5_1_1"/>
<dbReference type="Proteomes" id="UP000009046">
    <property type="component" value="Unassembled WGS sequence"/>
</dbReference>
<feature type="domain" description="PDZ GRASP-type" evidence="11">
    <location>
        <begin position="111"/>
        <end position="199"/>
    </location>
</feature>
<keyword evidence="14" id="KW-1185">Reference proteome</keyword>
<proteinExistence type="inferred from homology"/>
<dbReference type="FunFam" id="2.30.42.10:FF:000056">
    <property type="entry name" value="Golgi reassembly-stacking protein 2 isoform 1"/>
    <property type="match status" value="1"/>
</dbReference>
<keyword evidence="8" id="KW-0449">Lipoprotein</keyword>
<comment type="similarity">
    <text evidence="2">Belongs to the GORASP family.</text>
</comment>
<dbReference type="eggNOG" id="KOG3834">
    <property type="taxonomic scope" value="Eukaryota"/>
</dbReference>
<feature type="binding site" evidence="9">
    <location>
        <position position="103"/>
    </location>
    <ligand>
        <name>Zn(2+)</name>
        <dbReference type="ChEBI" id="CHEBI:29105"/>
    </ligand>
</feature>
<dbReference type="EMBL" id="DS235133">
    <property type="protein sequence ID" value="EEB12402.1"/>
    <property type="molecule type" value="Genomic_DNA"/>
</dbReference>
<name>E0VG96_PEDHC</name>
<dbReference type="PANTHER" id="PTHR12893">
    <property type="entry name" value="GOLGI REASSEMBLY STACKING PROTEIN GRASP"/>
    <property type="match status" value="1"/>
</dbReference>
<gene>
    <name evidence="13" type="primary">8236795</name>
    <name evidence="12" type="ORF">Phum_PHUM176670</name>
</gene>
<dbReference type="GeneID" id="8236795"/>
<evidence type="ECO:0000256" key="2">
    <source>
        <dbReference type="ARBA" id="ARBA00007144"/>
    </source>
</evidence>
<dbReference type="CTD" id="8236795"/>
<dbReference type="InterPro" id="IPR036034">
    <property type="entry name" value="PDZ_sf"/>
</dbReference>
<dbReference type="GO" id="GO:0000139">
    <property type="term" value="C:Golgi membrane"/>
    <property type="evidence" value="ECO:0007669"/>
    <property type="project" value="UniProtKB-SubCell"/>
</dbReference>
<dbReference type="VEuPathDB" id="VectorBase:PHUM176670"/>
<accession>E0VG96</accession>
<dbReference type="Pfam" id="PF04495">
    <property type="entry name" value="GRASP55_65"/>
    <property type="match status" value="1"/>
</dbReference>
<dbReference type="InParanoid" id="E0VG96"/>
<evidence type="ECO:0000313" key="14">
    <source>
        <dbReference type="Proteomes" id="UP000009046"/>
    </source>
</evidence>
<keyword evidence="7" id="KW-0472">Membrane</keyword>
<dbReference type="PROSITE" id="PS51865">
    <property type="entry name" value="PDZ_GRASP"/>
    <property type="match status" value="2"/>
</dbReference>
<feature type="compositionally biased region" description="Polar residues" evidence="10">
    <location>
        <begin position="254"/>
        <end position="272"/>
    </location>
</feature>
<dbReference type="FunCoup" id="E0VG96">
    <property type="interactions" value="1576"/>
</dbReference>
<keyword evidence="6" id="KW-0333">Golgi apparatus</keyword>
<evidence type="ECO:0000256" key="8">
    <source>
        <dbReference type="ARBA" id="ARBA00023288"/>
    </source>
</evidence>
<dbReference type="RefSeq" id="XP_002425140.1">
    <property type="nucleotide sequence ID" value="XM_002425095.1"/>
</dbReference>
<evidence type="ECO:0000313" key="13">
    <source>
        <dbReference type="EnsemblMetazoa" id="PHUM176670-PA"/>
    </source>
</evidence>
<dbReference type="Gene3D" id="2.30.42.10">
    <property type="match status" value="2"/>
</dbReference>
<protein>
    <submittedName>
        <fullName evidence="12 13">Golgi reassembly-stacking protein, putative</fullName>
    </submittedName>
</protein>
<keyword evidence="9" id="KW-0479">Metal-binding</keyword>
<comment type="subcellular location">
    <subcellularLocation>
        <location evidence="1">Golgi apparatus membrane</location>
    </subcellularLocation>
</comment>
<evidence type="ECO:0000256" key="4">
    <source>
        <dbReference type="ARBA" id="ARBA00022707"/>
    </source>
</evidence>
<dbReference type="GO" id="GO:0046872">
    <property type="term" value="F:metal ion binding"/>
    <property type="evidence" value="ECO:0007669"/>
    <property type="project" value="UniProtKB-KW"/>
</dbReference>
<dbReference type="OrthoDB" id="3318at2759"/>
<dbReference type="FunFam" id="2.30.42.10:FF:000026">
    <property type="entry name" value="Golgi reassembly stacking protein 2"/>
    <property type="match status" value="1"/>
</dbReference>
<evidence type="ECO:0000256" key="1">
    <source>
        <dbReference type="ARBA" id="ARBA00004394"/>
    </source>
</evidence>
<evidence type="ECO:0000256" key="9">
    <source>
        <dbReference type="PIRSR" id="PIRSR607583-1"/>
    </source>
</evidence>
<feature type="region of interest" description="Disordered" evidence="10">
    <location>
        <begin position="254"/>
        <end position="273"/>
    </location>
</feature>
<feature type="binding site" evidence="9">
    <location>
        <position position="18"/>
    </location>
    <ligand>
        <name>Zn(2+)</name>
        <dbReference type="ChEBI" id="CHEBI:29105"/>
    </ligand>
</feature>
<evidence type="ECO:0000256" key="6">
    <source>
        <dbReference type="ARBA" id="ARBA00023034"/>
    </source>
</evidence>
<dbReference type="EnsemblMetazoa" id="PHUM176670-RA">
    <property type="protein sequence ID" value="PHUM176670-PA"/>
    <property type="gene ID" value="PHUM176670"/>
</dbReference>
<organism>
    <name type="scientific">Pediculus humanus subsp. corporis</name>
    <name type="common">Body louse</name>
    <dbReference type="NCBI Taxonomy" id="121224"/>
    <lineage>
        <taxon>Eukaryota</taxon>
        <taxon>Metazoa</taxon>
        <taxon>Ecdysozoa</taxon>
        <taxon>Arthropoda</taxon>
        <taxon>Hexapoda</taxon>
        <taxon>Insecta</taxon>
        <taxon>Pterygota</taxon>
        <taxon>Neoptera</taxon>
        <taxon>Paraneoptera</taxon>
        <taxon>Psocodea</taxon>
        <taxon>Troctomorpha</taxon>
        <taxon>Phthiraptera</taxon>
        <taxon>Anoplura</taxon>
        <taxon>Pediculidae</taxon>
        <taxon>Pediculus</taxon>
    </lineage>
</organism>
<reference evidence="12" key="1">
    <citation type="submission" date="2007-04" db="EMBL/GenBank/DDBJ databases">
        <title>Annotation of Pediculus humanus corporis strain USDA.</title>
        <authorList>
            <person name="Kirkness E."/>
            <person name="Hannick L."/>
            <person name="Hass B."/>
            <person name="Bruggner R."/>
            <person name="Lawson D."/>
            <person name="Bidwell S."/>
            <person name="Joardar V."/>
            <person name="Caler E."/>
            <person name="Walenz B."/>
            <person name="Inman J."/>
            <person name="Schobel S."/>
            <person name="Galinsky K."/>
            <person name="Amedeo P."/>
            <person name="Strausberg R."/>
        </authorList>
    </citation>
    <scope>NUCLEOTIDE SEQUENCE</scope>
    <source>
        <strain evidence="12">USDA</strain>
    </source>
</reference>
<dbReference type="SUPFAM" id="SSF50156">
    <property type="entry name" value="PDZ domain-like"/>
    <property type="match status" value="2"/>
</dbReference>
<evidence type="ECO:0000256" key="5">
    <source>
        <dbReference type="ARBA" id="ARBA00022737"/>
    </source>
</evidence>
<reference evidence="12" key="2">
    <citation type="submission" date="2007-04" db="EMBL/GenBank/DDBJ databases">
        <title>The genome of the human body louse.</title>
        <authorList>
            <consortium name="The Human Body Louse Genome Consortium"/>
            <person name="Kirkness E."/>
            <person name="Walenz B."/>
            <person name="Hass B."/>
            <person name="Bruggner R."/>
            <person name="Strausberg R."/>
        </authorList>
    </citation>
    <scope>NUCLEOTIDE SEQUENCE</scope>
    <source>
        <strain evidence="12">USDA</strain>
    </source>
</reference>
<dbReference type="PANTHER" id="PTHR12893:SF0">
    <property type="entry name" value="GRASP65"/>
    <property type="match status" value="1"/>
</dbReference>
<dbReference type="KEGG" id="phu:Phum_PHUM176670"/>
<sequence length="438" mass="46722">MGSNQSAEIPGGGTEGYHVLRVQEGSPGHKAGLEAFFDFIITIGTTRLDQDNDTLKELLKAGVGQELKMTVYSSKTQNVRTVSITPSSSWGGQGLLGVSIRFCSFEGANENVWHVLEVHPSSPAEAAGLKPFEDYIIGADSILHESEDLFSLIEAYENRALKLYVYNTGNDTCREVTITPMSNWGGEGSLGCGIGYGYLHRIPVRTIPSLNMPSDTSIPSKTESSFNESNLQASKPVSSQATTTLSQNIPQQTLSNLTNVPTPNSEFLSSPPVSDFLKTSPPVSEYLKSPPVSEFLPPPPVSTYISTFNSSVPQYSGPVFVSTPLPVPKTTPPINPYINTASHTSTHPSYNWMQTPHPATLGGATTIQTNNFASSGNSASTVPGGVIPAVTSRMPFATPVNTPGFMPTTTNASVPFSTLGYPNQGDPSNYPMGVHVTQ</sequence>
<dbReference type="InterPro" id="IPR024958">
    <property type="entry name" value="GRASP_PDZ"/>
</dbReference>